<protein>
    <submittedName>
        <fullName evidence="7">Acetyltransferase</fullName>
    </submittedName>
</protein>
<accession>A0A9X9BKP2</accession>
<feature type="domain" description="PglD N-terminal" evidence="6">
    <location>
        <begin position="3"/>
        <end position="77"/>
    </location>
</feature>
<dbReference type="Proteomes" id="UP000316123">
    <property type="component" value="Unassembled WGS sequence"/>
</dbReference>
<dbReference type="PANTHER" id="PTHR43300:SF7">
    <property type="entry name" value="UDP-N-ACETYLBACILLOSAMINE N-ACETYLTRANSFERASE"/>
    <property type="match status" value="1"/>
</dbReference>
<evidence type="ECO:0000313" key="8">
    <source>
        <dbReference type="Proteomes" id="UP000316123"/>
    </source>
</evidence>
<organism evidence="7 8">
    <name type="scientific">Pseudomonas marginalis</name>
    <name type="common">Pseudomonas panacis</name>
    <dbReference type="NCBI Taxonomy" id="298"/>
    <lineage>
        <taxon>Bacteria</taxon>
        <taxon>Pseudomonadati</taxon>
        <taxon>Pseudomonadota</taxon>
        <taxon>Gammaproteobacteria</taxon>
        <taxon>Pseudomonadales</taxon>
        <taxon>Pseudomonadaceae</taxon>
        <taxon>Pseudomonas</taxon>
    </lineage>
</organism>
<feature type="active site" description="Proton acceptor" evidence="4">
    <location>
        <position position="135"/>
    </location>
</feature>
<evidence type="ECO:0000256" key="4">
    <source>
        <dbReference type="PIRSR" id="PIRSR620019-1"/>
    </source>
</evidence>
<gene>
    <name evidence="7" type="ORF">FIV41_31105</name>
</gene>
<feature type="binding site" evidence="5">
    <location>
        <begin position="32"/>
        <end position="33"/>
    </location>
    <ligand>
        <name>substrate</name>
    </ligand>
</feature>
<dbReference type="NCBIfam" id="TIGR03570">
    <property type="entry name" value="NeuD_NnaD"/>
    <property type="match status" value="1"/>
</dbReference>
<name>A0A9X9BKP2_PSEMA</name>
<dbReference type="Gene3D" id="3.40.50.20">
    <property type="match status" value="1"/>
</dbReference>
<dbReference type="InterPro" id="IPR011004">
    <property type="entry name" value="Trimer_LpxA-like_sf"/>
</dbReference>
<dbReference type="Pfam" id="PF17836">
    <property type="entry name" value="PglD_N"/>
    <property type="match status" value="1"/>
</dbReference>
<proteinExistence type="inferred from homology"/>
<sequence length="206" mass="21111">MMRLAILGAGGHGKVVADTAEACGWKEVVFFDDSWPQLTRCGVWPVLSDSACLRNTLSQFDGVVVAIGDNKTRLRITLELQASGAKIATVVHPRANISRYAEIAAGSVIFAGVSVNAGAVVGRAAILNTGCNVDHDCRLGQGCHVSPGASLAGAVVLGDLCWVGIGASIRQCIHVGSAVVIGAGAAVVANVMDDVTVVGVPARRLK</sequence>
<feature type="binding site" evidence="5">
    <location>
        <position position="165"/>
    </location>
    <ligand>
        <name>acetyl-CoA</name>
        <dbReference type="ChEBI" id="CHEBI:57288"/>
    </ligand>
</feature>
<evidence type="ECO:0000256" key="1">
    <source>
        <dbReference type="ARBA" id="ARBA00007274"/>
    </source>
</evidence>
<comment type="similarity">
    <text evidence="1">Belongs to the transferase hexapeptide repeat family.</text>
</comment>
<dbReference type="AlphaFoldDB" id="A0A9X9BKP2"/>
<feature type="site" description="Increases basicity of active site His" evidence="4">
    <location>
        <position position="136"/>
    </location>
</feature>
<evidence type="ECO:0000313" key="7">
    <source>
        <dbReference type="EMBL" id="TWR49441.1"/>
    </source>
</evidence>
<dbReference type="EMBL" id="VFEQ01000037">
    <property type="protein sequence ID" value="TWR49441.1"/>
    <property type="molecule type" value="Genomic_DNA"/>
</dbReference>
<dbReference type="Gene3D" id="2.160.10.10">
    <property type="entry name" value="Hexapeptide repeat proteins"/>
    <property type="match status" value="1"/>
</dbReference>
<keyword evidence="3" id="KW-0677">Repeat</keyword>
<dbReference type="PANTHER" id="PTHR43300">
    <property type="entry name" value="ACETYLTRANSFERASE"/>
    <property type="match status" value="1"/>
</dbReference>
<dbReference type="InterPro" id="IPR018357">
    <property type="entry name" value="Hexapep_transf_CS"/>
</dbReference>
<dbReference type="PROSITE" id="PS00101">
    <property type="entry name" value="HEXAPEP_TRANSFERASES"/>
    <property type="match status" value="1"/>
</dbReference>
<dbReference type="OrthoDB" id="9794407at2"/>
<dbReference type="CDD" id="cd03360">
    <property type="entry name" value="LbH_AT_putative"/>
    <property type="match status" value="1"/>
</dbReference>
<dbReference type="InterPro" id="IPR041561">
    <property type="entry name" value="PglD_N"/>
</dbReference>
<feature type="binding site" evidence="5">
    <location>
        <position position="68"/>
    </location>
    <ligand>
        <name>substrate</name>
    </ligand>
</feature>
<dbReference type="InterPro" id="IPR020019">
    <property type="entry name" value="AcTrfase_PglD-like"/>
</dbReference>
<dbReference type="GO" id="GO:0016740">
    <property type="term" value="F:transferase activity"/>
    <property type="evidence" value="ECO:0007669"/>
    <property type="project" value="UniProtKB-KW"/>
</dbReference>
<reference evidence="7 8" key="1">
    <citation type="submission" date="2019-06" db="EMBL/GenBank/DDBJ databases">
        <title>Pseudomonas bimorpha sp. nov. isolated from bovine raw milk and skim milk concentrate.</title>
        <authorList>
            <person name="Hofmann K."/>
            <person name="Huptas C."/>
            <person name="Doll E."/>
            <person name="Scherer S."/>
            <person name="Wenning M."/>
        </authorList>
    </citation>
    <scope>NUCLEOTIDE SEQUENCE [LARGE SCALE GENOMIC DNA]</scope>
    <source>
        <strain evidence="7 8">DSM 13124</strain>
    </source>
</reference>
<feature type="binding site" evidence="5">
    <location>
        <position position="144"/>
    </location>
    <ligand>
        <name>acetyl-CoA</name>
        <dbReference type="ChEBI" id="CHEBI:57288"/>
    </ligand>
</feature>
<keyword evidence="2" id="KW-0808">Transferase</keyword>
<evidence type="ECO:0000259" key="6">
    <source>
        <dbReference type="Pfam" id="PF17836"/>
    </source>
</evidence>
<evidence type="ECO:0000256" key="3">
    <source>
        <dbReference type="ARBA" id="ARBA00022737"/>
    </source>
</evidence>
<evidence type="ECO:0000256" key="2">
    <source>
        <dbReference type="ARBA" id="ARBA00022679"/>
    </source>
</evidence>
<evidence type="ECO:0000256" key="5">
    <source>
        <dbReference type="PIRSR" id="PIRSR620019-2"/>
    </source>
</evidence>
<dbReference type="InterPro" id="IPR050179">
    <property type="entry name" value="Trans_hexapeptide_repeat"/>
</dbReference>
<comment type="caution">
    <text evidence="7">The sequence shown here is derived from an EMBL/GenBank/DDBJ whole genome shotgun (WGS) entry which is preliminary data.</text>
</comment>
<dbReference type="SUPFAM" id="SSF51161">
    <property type="entry name" value="Trimeric LpxA-like enzymes"/>
    <property type="match status" value="1"/>
</dbReference>